<reference evidence="3" key="1">
    <citation type="journal article" date="2019" name="Int. J. Syst. Evol. Microbiol.">
        <title>The Global Catalogue of Microorganisms (GCM) 10K type strain sequencing project: providing services to taxonomists for standard genome sequencing and annotation.</title>
        <authorList>
            <consortium name="The Broad Institute Genomics Platform"/>
            <consortium name="The Broad Institute Genome Sequencing Center for Infectious Disease"/>
            <person name="Wu L."/>
            <person name="Ma J."/>
        </authorList>
    </citation>
    <scope>NUCLEOTIDE SEQUENCE [LARGE SCALE GENOMIC DNA]</scope>
    <source>
        <strain evidence="3">CCUG 55585</strain>
    </source>
</reference>
<dbReference type="Proteomes" id="UP001597110">
    <property type="component" value="Unassembled WGS sequence"/>
</dbReference>
<keyword evidence="1" id="KW-0812">Transmembrane</keyword>
<gene>
    <name evidence="2" type="ORF">ACFQ0E_18460</name>
</gene>
<evidence type="ECO:0000313" key="2">
    <source>
        <dbReference type="EMBL" id="MFD0727580.1"/>
    </source>
</evidence>
<evidence type="ECO:0008006" key="4">
    <source>
        <dbReference type="Google" id="ProtNLM"/>
    </source>
</evidence>
<feature type="transmembrane region" description="Helical" evidence="1">
    <location>
        <begin position="12"/>
        <end position="28"/>
    </location>
</feature>
<dbReference type="RefSeq" id="WP_386826378.1">
    <property type="nucleotide sequence ID" value="NZ_JBHTIF010000006.1"/>
</dbReference>
<keyword evidence="3" id="KW-1185">Reference proteome</keyword>
<evidence type="ECO:0000313" key="3">
    <source>
        <dbReference type="Proteomes" id="UP001597110"/>
    </source>
</evidence>
<comment type="caution">
    <text evidence="2">The sequence shown here is derived from an EMBL/GenBank/DDBJ whole genome shotgun (WGS) entry which is preliminary data.</text>
</comment>
<keyword evidence="1" id="KW-0472">Membrane</keyword>
<keyword evidence="1" id="KW-1133">Transmembrane helix</keyword>
<feature type="transmembrane region" description="Helical" evidence="1">
    <location>
        <begin position="134"/>
        <end position="153"/>
    </location>
</feature>
<accession>A0ABW2YH41</accession>
<feature type="transmembrane region" description="Helical" evidence="1">
    <location>
        <begin position="65"/>
        <end position="83"/>
    </location>
</feature>
<feature type="transmembrane region" description="Helical" evidence="1">
    <location>
        <begin position="173"/>
        <end position="195"/>
    </location>
</feature>
<evidence type="ECO:0000256" key="1">
    <source>
        <dbReference type="SAM" id="Phobius"/>
    </source>
</evidence>
<organism evidence="2 3">
    <name type="scientific">Lysobacter brunescens</name>
    <dbReference type="NCBI Taxonomy" id="262323"/>
    <lineage>
        <taxon>Bacteria</taxon>
        <taxon>Pseudomonadati</taxon>
        <taxon>Pseudomonadota</taxon>
        <taxon>Gammaproteobacteria</taxon>
        <taxon>Lysobacterales</taxon>
        <taxon>Lysobacteraceae</taxon>
        <taxon>Lysobacter</taxon>
    </lineage>
</organism>
<name>A0ABW2YH41_9GAMM</name>
<dbReference type="EMBL" id="JBHTIF010000006">
    <property type="protein sequence ID" value="MFD0727580.1"/>
    <property type="molecule type" value="Genomic_DNA"/>
</dbReference>
<feature type="transmembrane region" description="Helical" evidence="1">
    <location>
        <begin position="103"/>
        <end position="122"/>
    </location>
</feature>
<protein>
    <recommendedName>
        <fullName evidence="4">Transmembrane protein</fullName>
    </recommendedName>
</protein>
<feature type="transmembrane region" description="Helical" evidence="1">
    <location>
        <begin position="34"/>
        <end position="53"/>
    </location>
</feature>
<proteinExistence type="predicted"/>
<sequence length="212" mass="23281">MSPAARPGEMPRWGWLGALWLLVYLPIYQSAYGVLNFLFLCNIGVILTALALIVRSRLLVSSQAVAAPVIALAWLVDVAWKLLTGEFLYGGTSYMWDPQYPLPARLLSLYHVAWPLLLWAVLRRSGYDPRGWPLQAVIAALAMLAGRWLAPAADNVNFAWTDPFFGQQLGPPALHLLVCWAVLAGVAYGATHWALVRRFSAGGGSVTQRPVL</sequence>